<accession>A0A4R2GWG4</accession>
<dbReference type="Pfam" id="PF00216">
    <property type="entry name" value="Bac_DNA_binding"/>
    <property type="match status" value="1"/>
</dbReference>
<keyword evidence="3" id="KW-0226">DNA condensation</keyword>
<dbReference type="EMBL" id="SLWL01000005">
    <property type="protein sequence ID" value="TCO13704.1"/>
    <property type="molecule type" value="Genomic_DNA"/>
</dbReference>
<evidence type="ECO:0000256" key="3">
    <source>
        <dbReference type="ARBA" id="ARBA00023067"/>
    </source>
</evidence>
<comment type="similarity">
    <text evidence="2 5">Belongs to the bacterial histone-like protein family.</text>
</comment>
<evidence type="ECO:0000256" key="4">
    <source>
        <dbReference type="ARBA" id="ARBA00023125"/>
    </source>
</evidence>
<dbReference type="Proteomes" id="UP000294881">
    <property type="component" value="Unassembled WGS sequence"/>
</dbReference>
<dbReference type="GO" id="GO:0005829">
    <property type="term" value="C:cytosol"/>
    <property type="evidence" value="ECO:0007669"/>
    <property type="project" value="TreeGrafter"/>
</dbReference>
<dbReference type="GO" id="GO:1990178">
    <property type="term" value="C:HU-DNA complex"/>
    <property type="evidence" value="ECO:0007669"/>
    <property type="project" value="UniProtKB-ARBA"/>
</dbReference>
<evidence type="ECO:0000256" key="2">
    <source>
        <dbReference type="ARBA" id="ARBA00010529"/>
    </source>
</evidence>
<feature type="region of interest" description="Disordered" evidence="6">
    <location>
        <begin position="57"/>
        <end position="92"/>
    </location>
</feature>
<dbReference type="InterPro" id="IPR010992">
    <property type="entry name" value="IHF-like_DNA-bd_dom_sf"/>
</dbReference>
<dbReference type="PRINTS" id="PR01727">
    <property type="entry name" value="DNABINDINGHU"/>
</dbReference>
<dbReference type="GO" id="GO:0006270">
    <property type="term" value="P:DNA replication initiation"/>
    <property type="evidence" value="ECO:0007669"/>
    <property type="project" value="UniProtKB-ARBA"/>
</dbReference>
<dbReference type="GO" id="GO:0042802">
    <property type="term" value="F:identical protein binding"/>
    <property type="evidence" value="ECO:0007669"/>
    <property type="project" value="UniProtKB-ARBA"/>
</dbReference>
<name>A0A4R2GWG4_9HYPH</name>
<dbReference type="PANTHER" id="PTHR33175:SF3">
    <property type="entry name" value="DNA-BINDING PROTEIN HU-BETA"/>
    <property type="match status" value="1"/>
</dbReference>
<keyword evidence="8" id="KW-1185">Reference proteome</keyword>
<protein>
    <submittedName>
        <fullName evidence="7">DNA-binding protein HU-beta</fullName>
    </submittedName>
</protein>
<evidence type="ECO:0000256" key="6">
    <source>
        <dbReference type="SAM" id="MobiDB-lite"/>
    </source>
</evidence>
<organism evidence="7 8">
    <name type="scientific">Camelimonas lactis</name>
    <dbReference type="NCBI Taxonomy" id="659006"/>
    <lineage>
        <taxon>Bacteria</taxon>
        <taxon>Pseudomonadati</taxon>
        <taxon>Pseudomonadota</taxon>
        <taxon>Alphaproteobacteria</taxon>
        <taxon>Hyphomicrobiales</taxon>
        <taxon>Chelatococcaceae</taxon>
        <taxon>Camelimonas</taxon>
    </lineage>
</organism>
<dbReference type="GO" id="GO:0006351">
    <property type="term" value="P:DNA-templated transcription"/>
    <property type="evidence" value="ECO:0007669"/>
    <property type="project" value="UniProtKB-ARBA"/>
</dbReference>
<dbReference type="SMART" id="SM00411">
    <property type="entry name" value="BHL"/>
    <property type="match status" value="1"/>
</dbReference>
<dbReference type="OrthoDB" id="9799835at2"/>
<dbReference type="SUPFAM" id="SSF47729">
    <property type="entry name" value="IHF-like DNA-binding proteins"/>
    <property type="match status" value="1"/>
</dbReference>
<reference evidence="7 8" key="1">
    <citation type="submission" date="2019-03" db="EMBL/GenBank/DDBJ databases">
        <title>Genomic Encyclopedia of Type Strains, Phase IV (KMG-IV): sequencing the most valuable type-strain genomes for metagenomic binning, comparative biology and taxonomic classification.</title>
        <authorList>
            <person name="Goeker M."/>
        </authorList>
    </citation>
    <scope>NUCLEOTIDE SEQUENCE [LARGE SCALE GENOMIC DNA]</scope>
    <source>
        <strain evidence="7 8">DSM 22958</strain>
    </source>
</reference>
<dbReference type="RefSeq" id="WP_132005622.1">
    <property type="nucleotide sequence ID" value="NZ_JBHUNN010000002.1"/>
</dbReference>
<gene>
    <name evidence="7" type="ORF">EV666_10574</name>
</gene>
<evidence type="ECO:0000256" key="5">
    <source>
        <dbReference type="RuleBase" id="RU003939"/>
    </source>
</evidence>
<keyword evidence="4 7" id="KW-0238">DNA-binding</keyword>
<evidence type="ECO:0000256" key="1">
    <source>
        <dbReference type="ARBA" id="ARBA00003819"/>
    </source>
</evidence>
<comment type="function">
    <text evidence="1">Histone-like DNA-binding protein which is capable of wrapping DNA to stabilize it, and thus to prevent its denaturation under extreme environmental conditions.</text>
</comment>
<comment type="caution">
    <text evidence="7">The sequence shown here is derived from an EMBL/GenBank/DDBJ whole genome shotgun (WGS) entry which is preliminary data.</text>
</comment>
<dbReference type="AlphaFoldDB" id="A0A4R2GWG4"/>
<evidence type="ECO:0000313" key="7">
    <source>
        <dbReference type="EMBL" id="TCO13704.1"/>
    </source>
</evidence>
<dbReference type="GO" id="GO:0003677">
    <property type="term" value="F:DNA binding"/>
    <property type="evidence" value="ECO:0007669"/>
    <property type="project" value="UniProtKB-KW"/>
</dbReference>
<sequence length="92" mass="9387">MNKGDLVAAVADQADLSRAQAGEAVEAVFVAITDALKKGDEVKLVGFGTFSVADRAAGTARNPRTGETINVPASKAPKFKAGQGLKDSVNGK</sequence>
<dbReference type="GO" id="GO:0030261">
    <property type="term" value="P:chromosome condensation"/>
    <property type="evidence" value="ECO:0007669"/>
    <property type="project" value="UniProtKB-KW"/>
</dbReference>
<dbReference type="CDD" id="cd13831">
    <property type="entry name" value="HU"/>
    <property type="match status" value="1"/>
</dbReference>
<evidence type="ECO:0000313" key="8">
    <source>
        <dbReference type="Proteomes" id="UP000294881"/>
    </source>
</evidence>
<dbReference type="FunFam" id="4.10.520.10:FF:000001">
    <property type="entry name" value="DNA-binding protein HU"/>
    <property type="match status" value="1"/>
</dbReference>
<dbReference type="InterPro" id="IPR000119">
    <property type="entry name" value="Hist_DNA-bd"/>
</dbReference>
<dbReference type="PANTHER" id="PTHR33175">
    <property type="entry name" value="DNA-BINDING PROTEIN HU"/>
    <property type="match status" value="1"/>
</dbReference>
<proteinExistence type="inferred from homology"/>
<dbReference type="GO" id="GO:1990103">
    <property type="term" value="C:DnaA-HU complex"/>
    <property type="evidence" value="ECO:0007669"/>
    <property type="project" value="UniProtKB-ARBA"/>
</dbReference>
<dbReference type="GO" id="GO:0030527">
    <property type="term" value="F:structural constituent of chromatin"/>
    <property type="evidence" value="ECO:0007669"/>
    <property type="project" value="InterPro"/>
</dbReference>
<dbReference type="Gene3D" id="4.10.520.10">
    <property type="entry name" value="IHF-like DNA-binding proteins"/>
    <property type="match status" value="1"/>
</dbReference>